<sequence length="347" mass="39038">MFHSWMLLKEVEKLKKGVKEEEKVVDDNARKHEGLMSQLRTISLKLSETQEKIKNLKDKIIAEVNISESILVNYGSIIVKVRVHEVDGRMFQSSSSIQENDIPMQKNGDEDNGEDDDDGSRDGDLFESSDEESDIVDSGEKTAEKVDGHFENFNDGIDCQIIKDGSPTCGEKVAEDDLRDPTENVAHNEKETNPNLNAVHEQNNSSPINMTEFENHNAQIDVSPKLLNRVSEILKNIISCETPIKDKLEGGKGEVKERLDSDNTVNERKWSLADRRVTRSQSRNNPNKFPKSDDSEIGSFSSDSSKMSTNVSYRLEEIGRKNGFQPGSCQEKVHRKKSQKGESKGNP</sequence>
<protein>
    <submittedName>
        <fullName evidence="1">Uncharacterized protein</fullName>
    </submittedName>
</protein>
<evidence type="ECO:0000313" key="1">
    <source>
        <dbReference type="EMBL" id="KAI3740687.1"/>
    </source>
</evidence>
<reference evidence="1 2" key="2">
    <citation type="journal article" date="2022" name="Mol. Ecol. Resour.">
        <title>The genomes of chicory, endive, great burdock and yacon provide insights into Asteraceae paleo-polyploidization history and plant inulin production.</title>
        <authorList>
            <person name="Fan W."/>
            <person name="Wang S."/>
            <person name="Wang H."/>
            <person name="Wang A."/>
            <person name="Jiang F."/>
            <person name="Liu H."/>
            <person name="Zhao H."/>
            <person name="Xu D."/>
            <person name="Zhang Y."/>
        </authorList>
    </citation>
    <scope>NUCLEOTIDE SEQUENCE [LARGE SCALE GENOMIC DNA]</scope>
    <source>
        <strain evidence="2">cv. Punajuju</strain>
        <tissue evidence="1">Leaves</tissue>
    </source>
</reference>
<organism evidence="1 2">
    <name type="scientific">Cichorium intybus</name>
    <name type="common">Chicory</name>
    <dbReference type="NCBI Taxonomy" id="13427"/>
    <lineage>
        <taxon>Eukaryota</taxon>
        <taxon>Viridiplantae</taxon>
        <taxon>Streptophyta</taxon>
        <taxon>Embryophyta</taxon>
        <taxon>Tracheophyta</taxon>
        <taxon>Spermatophyta</taxon>
        <taxon>Magnoliopsida</taxon>
        <taxon>eudicotyledons</taxon>
        <taxon>Gunneridae</taxon>
        <taxon>Pentapetalae</taxon>
        <taxon>asterids</taxon>
        <taxon>campanulids</taxon>
        <taxon>Asterales</taxon>
        <taxon>Asteraceae</taxon>
        <taxon>Cichorioideae</taxon>
        <taxon>Cichorieae</taxon>
        <taxon>Cichoriinae</taxon>
        <taxon>Cichorium</taxon>
    </lineage>
</organism>
<dbReference type="EMBL" id="CM042013">
    <property type="protein sequence ID" value="KAI3740687.1"/>
    <property type="molecule type" value="Genomic_DNA"/>
</dbReference>
<name>A0ACB9D292_CICIN</name>
<comment type="caution">
    <text evidence="1">The sequence shown here is derived from an EMBL/GenBank/DDBJ whole genome shotgun (WGS) entry which is preliminary data.</text>
</comment>
<accession>A0ACB9D292</accession>
<evidence type="ECO:0000313" key="2">
    <source>
        <dbReference type="Proteomes" id="UP001055811"/>
    </source>
</evidence>
<dbReference type="Proteomes" id="UP001055811">
    <property type="component" value="Linkage Group LG05"/>
</dbReference>
<reference evidence="2" key="1">
    <citation type="journal article" date="2022" name="Mol. Ecol. Resour.">
        <title>The genomes of chicory, endive, great burdock and yacon provide insights into Asteraceae palaeo-polyploidization history and plant inulin production.</title>
        <authorList>
            <person name="Fan W."/>
            <person name="Wang S."/>
            <person name="Wang H."/>
            <person name="Wang A."/>
            <person name="Jiang F."/>
            <person name="Liu H."/>
            <person name="Zhao H."/>
            <person name="Xu D."/>
            <person name="Zhang Y."/>
        </authorList>
    </citation>
    <scope>NUCLEOTIDE SEQUENCE [LARGE SCALE GENOMIC DNA]</scope>
    <source>
        <strain evidence="2">cv. Punajuju</strain>
    </source>
</reference>
<gene>
    <name evidence="1" type="ORF">L2E82_31157</name>
</gene>
<keyword evidence="2" id="KW-1185">Reference proteome</keyword>
<proteinExistence type="predicted"/>